<keyword evidence="1" id="KW-0732">Signal</keyword>
<proteinExistence type="predicted"/>
<name>A0ABX2ATY6_9BACT</name>
<dbReference type="Proteomes" id="UP001193734">
    <property type="component" value="Unassembled WGS sequence"/>
</dbReference>
<dbReference type="GeneID" id="82156529"/>
<feature type="chain" id="PRO_5046757605" description="GDSL-like Lipase/Acylhydrolase" evidence="1">
    <location>
        <begin position="19"/>
        <end position="222"/>
    </location>
</feature>
<protein>
    <recommendedName>
        <fullName evidence="4">GDSL-like Lipase/Acylhydrolase</fullName>
    </recommendedName>
</protein>
<accession>A0ABX2ATY6</accession>
<comment type="caution">
    <text evidence="2">The sequence shown here is derived from an EMBL/GenBank/DDBJ whole genome shotgun (WGS) entry which is preliminary data.</text>
</comment>
<dbReference type="RefSeq" id="WP_172176676.1">
    <property type="nucleotide sequence ID" value="NZ_CASGIA010000001.1"/>
</dbReference>
<reference evidence="2 3" key="1">
    <citation type="submission" date="2020-05" db="EMBL/GenBank/DDBJ databases">
        <title>Distinct polysaccharide utilization as determinants for interspecies competition between intestinal Prevotella spp.</title>
        <authorList>
            <person name="Galvez E.J.C."/>
            <person name="Iljazovic A."/>
            <person name="Strowig T."/>
        </authorList>
    </citation>
    <scope>NUCLEOTIDE SEQUENCE [LARGE SCALE GENOMIC DNA]</scope>
    <source>
        <strain evidence="2 3">PROD</strain>
    </source>
</reference>
<sequence>MRAFFTFIVALLCLGVQGQTKSVSVLGDSYSTFEGFITPKTNYTWYFAKPDQKNTDVTDVTQTWWHRVVTDKGWKLCMNNSFSGSTICNRGYKGEDYTDRSFITRMDNLGCPDIIFIFGATNDSWAGAPIGDYKYEDITSADLYTFRPAMARLLRYVKDRYPSTQIYFLLNDGLKDEIDTSVKTICRHYGVQCIELTGIDKKSGHPSVKGHRQIAEQVERAM</sequence>
<evidence type="ECO:0000313" key="2">
    <source>
        <dbReference type="EMBL" id="NPE13115.1"/>
    </source>
</evidence>
<dbReference type="InterPro" id="IPR032588">
    <property type="entry name" value="Lipase_GDSL_lke"/>
</dbReference>
<evidence type="ECO:0008006" key="4">
    <source>
        <dbReference type="Google" id="ProtNLM"/>
    </source>
</evidence>
<dbReference type="Gene3D" id="3.40.50.1110">
    <property type="entry name" value="SGNH hydrolase"/>
    <property type="match status" value="1"/>
</dbReference>
<dbReference type="CDD" id="cd00229">
    <property type="entry name" value="SGNH_hydrolase"/>
    <property type="match status" value="1"/>
</dbReference>
<dbReference type="SUPFAM" id="SSF52266">
    <property type="entry name" value="SGNH hydrolase"/>
    <property type="match status" value="1"/>
</dbReference>
<dbReference type="EMBL" id="JABKKE010000002">
    <property type="protein sequence ID" value="NPE13115.1"/>
    <property type="molecule type" value="Genomic_DNA"/>
</dbReference>
<keyword evidence="3" id="KW-1185">Reference proteome</keyword>
<evidence type="ECO:0000256" key="1">
    <source>
        <dbReference type="SAM" id="SignalP"/>
    </source>
</evidence>
<dbReference type="Pfam" id="PF16255">
    <property type="entry name" value="Lipase_GDSL_lke"/>
    <property type="match status" value="1"/>
</dbReference>
<dbReference type="InterPro" id="IPR036514">
    <property type="entry name" value="SGNH_hydro_sf"/>
</dbReference>
<feature type="signal peptide" evidence="1">
    <location>
        <begin position="1"/>
        <end position="18"/>
    </location>
</feature>
<gene>
    <name evidence="2" type="ORF">HPS55_02005</name>
</gene>
<organism evidence="2 3">
    <name type="scientific">Xylanibacter rodentium</name>
    <dbReference type="NCBI Taxonomy" id="2736289"/>
    <lineage>
        <taxon>Bacteria</taxon>
        <taxon>Pseudomonadati</taxon>
        <taxon>Bacteroidota</taxon>
        <taxon>Bacteroidia</taxon>
        <taxon>Bacteroidales</taxon>
        <taxon>Prevotellaceae</taxon>
        <taxon>Xylanibacter</taxon>
    </lineage>
</organism>
<evidence type="ECO:0000313" key="3">
    <source>
        <dbReference type="Proteomes" id="UP001193734"/>
    </source>
</evidence>